<dbReference type="InterPro" id="IPR011990">
    <property type="entry name" value="TPR-like_helical_dom_sf"/>
</dbReference>
<dbReference type="SUPFAM" id="SSF48452">
    <property type="entry name" value="TPR-like"/>
    <property type="match status" value="1"/>
</dbReference>
<dbReference type="PANTHER" id="PTHR31639">
    <property type="entry name" value="F-BOX PROTEIN-LIKE"/>
    <property type="match status" value="1"/>
</dbReference>
<dbReference type="SUPFAM" id="SSF81383">
    <property type="entry name" value="F-box domain"/>
    <property type="match status" value="1"/>
</dbReference>
<dbReference type="HOGENOM" id="CLU_010622_0_0_1"/>
<dbReference type="PROSITE" id="PS50181">
    <property type="entry name" value="FBOX"/>
    <property type="match status" value="1"/>
</dbReference>
<dbReference type="SMART" id="SM00256">
    <property type="entry name" value="FBOX"/>
    <property type="match status" value="1"/>
</dbReference>
<dbReference type="AlphaFoldDB" id="L2FWW6"/>
<reference evidence="3" key="1">
    <citation type="submission" date="2012-08" db="EMBL/GenBank/DDBJ databases">
        <title>Genome analysis of Colletotrichum orbiculare and Colletotrichum fructicola.</title>
        <authorList>
            <person name="Gan P.H.P."/>
            <person name="Ikeda K."/>
            <person name="Irieda H."/>
            <person name="Narusaka M."/>
            <person name="O'Connell R.J."/>
            <person name="Narusaka Y."/>
            <person name="Takano Y."/>
            <person name="Kubo Y."/>
            <person name="Shirasu K."/>
        </authorList>
    </citation>
    <scope>NUCLEOTIDE SEQUENCE</scope>
    <source>
        <strain evidence="3">Nara gc5</strain>
    </source>
</reference>
<proteinExistence type="predicted"/>
<organism evidence="3">
    <name type="scientific">Colletotrichum fructicola (strain Nara gc5)</name>
    <name type="common">Anthracnose fungus</name>
    <name type="synonym">Colletotrichum gloeosporioides (strain Nara gc5)</name>
    <dbReference type="NCBI Taxonomy" id="1213859"/>
    <lineage>
        <taxon>Eukaryota</taxon>
        <taxon>Fungi</taxon>
        <taxon>Dikarya</taxon>
        <taxon>Ascomycota</taxon>
        <taxon>Pezizomycotina</taxon>
        <taxon>Sordariomycetes</taxon>
        <taxon>Hypocreomycetidae</taxon>
        <taxon>Glomerellales</taxon>
        <taxon>Glomerellaceae</taxon>
        <taxon>Colletotrichum</taxon>
        <taxon>Colletotrichum gloeosporioides species complex</taxon>
    </lineage>
</organism>
<dbReference type="Gene3D" id="1.25.40.10">
    <property type="entry name" value="Tetratricopeptide repeat domain"/>
    <property type="match status" value="1"/>
</dbReference>
<dbReference type="EMBL" id="KB020792">
    <property type="protein sequence ID" value="ELA30576.1"/>
    <property type="molecule type" value="Genomic_DNA"/>
</dbReference>
<dbReference type="Gene3D" id="1.20.1280.50">
    <property type="match status" value="1"/>
</dbReference>
<dbReference type="Pfam" id="PF12937">
    <property type="entry name" value="F-box-like"/>
    <property type="match status" value="1"/>
</dbReference>
<feature type="region of interest" description="Disordered" evidence="1">
    <location>
        <begin position="46"/>
        <end position="70"/>
    </location>
</feature>
<sequence>MAPNQLPRVRSAEASIEKGRSAYADQRFRVALEHFTLVAGNCPCSSPSSSSSAGRGTSSSASETQQRRRRERCTCRDFGQAAALARRERGAVYAEATKECKCGAEKTWGKCHREGHVQALDYRAACFEKMGNLEKARKDAEWLLEIAPRRLEGYMRLGKIYRLEKKPELAWAIWTAGVDAGQREGLGGTTKYQQLCKIREPLHKHFCRKDPLDLPSELVESIFSYFEFIELCRFSGVCKRWETFFDTHPYIWRELHFRVTNTQKPPRVSFMKTLRKRTAGRARSLIIPNAHTFQLNQSKWISLIQTTNPQTTSRLELGGIRRNMDGDWGYKLPPKPPFFEGLSHLKFNFHHTHSEYTGRGGPQDFVRQFVERAKDNLQSLTLISMYLNDLNWPEMPRLKILQLTGPLNNTLSNLTTERRINPFALARATPNLQQLYLENCGVFTDLDSLSPPEDCWSLWRHLQVIRLGTTRSGLSMGNKRHFPPLHPCRSDYSGYAEASASPTAQDDKLDLVTYPNLERFWMPKLPLSDPGQYFPAALDFLRGAASVRTLGFFDFDFESHEALTRDAAHRGANPNDLLFGFLESFPNLEVLELHSSLCEPARIGAVIERVVKLGRRLRRVYQRALTGVLMDQLRAFCEAHGVELVYGSWEAAFPALTRDAAHRGANPNDLLFGFLESFPNLEVLELHSSLCEPARIGAVIERVVKLGRRLRRVYQRALTGVLMDQLRAFCEAHGVELVYGSWEAAFPVPLEDAEPVEAAVY</sequence>
<dbReference type="SUPFAM" id="SSF52047">
    <property type="entry name" value="RNI-like"/>
    <property type="match status" value="1"/>
</dbReference>
<evidence type="ECO:0000313" key="3">
    <source>
        <dbReference type="EMBL" id="ELA30576.1"/>
    </source>
</evidence>
<evidence type="ECO:0000259" key="2">
    <source>
        <dbReference type="PROSITE" id="PS50181"/>
    </source>
</evidence>
<name>L2FWW6_COLFN</name>
<evidence type="ECO:0000256" key="1">
    <source>
        <dbReference type="SAM" id="MobiDB-lite"/>
    </source>
</evidence>
<dbReference type="PANTHER" id="PTHR31639:SF256">
    <property type="entry name" value="OS07G0242900 PROTEIN"/>
    <property type="match status" value="1"/>
</dbReference>
<dbReference type="InterPro" id="IPR036047">
    <property type="entry name" value="F-box-like_dom_sf"/>
</dbReference>
<dbReference type="STRING" id="1213859.L2FWW6"/>
<accession>L2FWW6</accession>
<gene>
    <name evidence="3" type="ORF">CGGC5_991</name>
</gene>
<dbReference type="InterPro" id="IPR001810">
    <property type="entry name" value="F-box_dom"/>
</dbReference>
<protein>
    <submittedName>
        <fullName evidence="3">Leucine rich repeat domain protein</fullName>
    </submittedName>
</protein>
<feature type="domain" description="F-box" evidence="2">
    <location>
        <begin position="208"/>
        <end position="255"/>
    </location>
</feature>
<feature type="compositionally biased region" description="Low complexity" evidence="1">
    <location>
        <begin position="46"/>
        <end position="64"/>
    </location>
</feature>